<feature type="transmembrane region" description="Helical" evidence="8">
    <location>
        <begin position="120"/>
        <end position="142"/>
    </location>
</feature>
<keyword evidence="7 8" id="KW-0472">Membrane</keyword>
<dbReference type="PROSITE" id="PS50893">
    <property type="entry name" value="ABC_TRANSPORTER_2"/>
    <property type="match status" value="1"/>
</dbReference>
<dbReference type="OrthoDB" id="9810134at2"/>
<dbReference type="InterPro" id="IPR027417">
    <property type="entry name" value="P-loop_NTPase"/>
</dbReference>
<dbReference type="EMBL" id="JHEG04000001">
    <property type="protein sequence ID" value="KAF3889263.1"/>
    <property type="molecule type" value="Genomic_DNA"/>
</dbReference>
<reference evidence="11" key="2">
    <citation type="submission" date="2019-11" db="EMBL/GenBank/DDBJ databases">
        <title>Improved Assembly of Tolypothrix boutellei genome.</title>
        <authorList>
            <person name="Sarangi A.N."/>
            <person name="Mukherjee M."/>
            <person name="Ghosh S."/>
            <person name="Singh D."/>
            <person name="Das A."/>
            <person name="Kant S."/>
            <person name="Prusty A."/>
            <person name="Tripathy S."/>
        </authorList>
    </citation>
    <scope>NUCLEOTIDE SEQUENCE</scope>
    <source>
        <strain evidence="11">VB521301</strain>
    </source>
</reference>
<dbReference type="SUPFAM" id="SSF90123">
    <property type="entry name" value="ABC transporter transmembrane region"/>
    <property type="match status" value="1"/>
</dbReference>
<evidence type="ECO:0000256" key="3">
    <source>
        <dbReference type="ARBA" id="ARBA00022692"/>
    </source>
</evidence>
<dbReference type="SMART" id="SM00382">
    <property type="entry name" value="AAA"/>
    <property type="match status" value="1"/>
</dbReference>
<dbReference type="Gene3D" id="3.40.50.300">
    <property type="entry name" value="P-loop containing nucleotide triphosphate hydrolases"/>
    <property type="match status" value="1"/>
</dbReference>
<protein>
    <submittedName>
        <fullName evidence="11 12">ABC transporter ATP-binding protein</fullName>
    </submittedName>
</protein>
<dbReference type="PANTHER" id="PTHR11384:SF59">
    <property type="entry name" value="LYSOSOMAL COBALAMIN TRANSPORTER ABCD4"/>
    <property type="match status" value="1"/>
</dbReference>
<accession>A0A0C1QP31</accession>
<dbReference type="STRING" id="1479485.DA73_0239885"/>
<evidence type="ECO:0000259" key="9">
    <source>
        <dbReference type="PROSITE" id="PS50893"/>
    </source>
</evidence>
<comment type="caution">
    <text evidence="12">The sequence shown here is derived from an EMBL/GenBank/DDBJ whole genome shotgun (WGS) entry which is preliminary data.</text>
</comment>
<name>A0A0C1QP31_9CYAN</name>
<feature type="domain" description="ABC transporter" evidence="9">
    <location>
        <begin position="443"/>
        <end position="649"/>
    </location>
</feature>
<dbReference type="SUPFAM" id="SSF52540">
    <property type="entry name" value="P-loop containing nucleoside triphosphate hydrolases"/>
    <property type="match status" value="1"/>
</dbReference>
<sequence length="650" mass="74288">MTKLYNTNRFDKKLWIGFLTLAQPYWFPLGKHSALITLGLLSLLLLFVGISLFLLVTAFIWISHSLFPHLTEQIAPGLFKLLNQLMTFPSLYLIASGIIIPVLFFIFFRKSLIARWQPWILLALLLFLSLAVSGLNVIISYVSRFFQTDLANRDIPGFWRFLWVYFSVFVVGIPITVYFNYVQSKLSLYWREWMTYRFLERYFQNKAYYTINNNDTIDNPDQRISEDINSFTNYSLSFLLVVLNSIISLISFIGILWSISVTLVFLLVAYTTVGTIFTVILGKRLVWLNFNQLQQEANFRYSLVHIRNNTESIAFYRGEEQEFLTIKQRFIEVLKNFNLLIGWQKNLGFFTTAYGYLNVILPSLIVAPLYFAHKIDFGAITQAGFAFDQVLGAMSLIVNQFDSLTTFVAGIHRLEGFQEAIAEPSESQRVFGTTLDVRIDNKIKLEHVTLQTPNYGKKLVRNLSFELPSGQGLLIMGSSGSGKSSLLRAIAGLWNSGTGLLVRPPLSEMLFLPQRPYMPLGSLRQQLLYPQTSRNLTEKELYGVLQLVNLEDLPERVGGFDTVLNWADIFSLGEQQRLAFARLLLSAPPYAILDEATSALDVQNEAKLYHLLRTTQTTFISVGHRSSLIQYHDVLLELDGQGDWQLLPCT</sequence>
<dbReference type="InterPro" id="IPR050835">
    <property type="entry name" value="ABC_transporter_sub-D"/>
</dbReference>
<dbReference type="GO" id="GO:0140359">
    <property type="term" value="F:ABC-type transporter activity"/>
    <property type="evidence" value="ECO:0007669"/>
    <property type="project" value="InterPro"/>
</dbReference>
<feature type="transmembrane region" description="Helical" evidence="8">
    <location>
        <begin position="35"/>
        <end position="62"/>
    </location>
</feature>
<evidence type="ECO:0000313" key="13">
    <source>
        <dbReference type="Proteomes" id="UP000029738"/>
    </source>
</evidence>
<evidence type="ECO:0000256" key="7">
    <source>
        <dbReference type="ARBA" id="ARBA00023136"/>
    </source>
</evidence>
<dbReference type="GO" id="GO:0005886">
    <property type="term" value="C:plasma membrane"/>
    <property type="evidence" value="ECO:0007669"/>
    <property type="project" value="UniProtKB-SubCell"/>
</dbReference>
<evidence type="ECO:0000313" key="11">
    <source>
        <dbReference type="EMBL" id="KAF3889263.1"/>
    </source>
</evidence>
<reference evidence="12" key="1">
    <citation type="journal article" date="2015" name="Genome Announc.">
        <title>Draft Genome Sequence of Tolypothrix boutellei Strain VB521301.</title>
        <authorList>
            <person name="Chandrababunaidu M.M."/>
            <person name="Singh D."/>
            <person name="Sen D."/>
            <person name="Bhan S."/>
            <person name="Das S."/>
            <person name="Gupta A."/>
            <person name="Adhikary S.P."/>
            <person name="Tripathy S."/>
        </authorList>
    </citation>
    <scope>NUCLEOTIDE SEQUENCE</scope>
    <source>
        <strain evidence="12">VB521301</strain>
    </source>
</reference>
<keyword evidence="6 8" id="KW-1133">Transmembrane helix</keyword>
<dbReference type="InterPro" id="IPR011527">
    <property type="entry name" value="ABC1_TM_dom"/>
</dbReference>
<dbReference type="GO" id="GO:0005524">
    <property type="term" value="F:ATP binding"/>
    <property type="evidence" value="ECO:0007669"/>
    <property type="project" value="UniProtKB-KW"/>
</dbReference>
<dbReference type="EMBL" id="JHEG02000059">
    <property type="protein sequence ID" value="KIE07284.1"/>
    <property type="molecule type" value="Genomic_DNA"/>
</dbReference>
<dbReference type="InterPro" id="IPR017871">
    <property type="entry name" value="ABC_transporter-like_CS"/>
</dbReference>
<keyword evidence="5 12" id="KW-0067">ATP-binding</keyword>
<keyword evidence="13" id="KW-1185">Reference proteome</keyword>
<dbReference type="Pfam" id="PF00005">
    <property type="entry name" value="ABC_tran"/>
    <property type="match status" value="1"/>
</dbReference>
<evidence type="ECO:0000256" key="1">
    <source>
        <dbReference type="ARBA" id="ARBA00004651"/>
    </source>
</evidence>
<feature type="transmembrane region" description="Helical" evidence="8">
    <location>
        <begin position="162"/>
        <end position="181"/>
    </location>
</feature>
<evidence type="ECO:0000259" key="10">
    <source>
        <dbReference type="PROSITE" id="PS50929"/>
    </source>
</evidence>
<evidence type="ECO:0000256" key="8">
    <source>
        <dbReference type="SAM" id="Phobius"/>
    </source>
</evidence>
<evidence type="ECO:0000256" key="4">
    <source>
        <dbReference type="ARBA" id="ARBA00022741"/>
    </source>
</evidence>
<keyword evidence="2" id="KW-0813">Transport</keyword>
<evidence type="ECO:0000256" key="5">
    <source>
        <dbReference type="ARBA" id="ARBA00022840"/>
    </source>
</evidence>
<evidence type="ECO:0000313" key="12">
    <source>
        <dbReference type="EMBL" id="KIE07284.1"/>
    </source>
</evidence>
<dbReference type="AlphaFoldDB" id="A0A0C1QP31"/>
<dbReference type="GO" id="GO:0016887">
    <property type="term" value="F:ATP hydrolysis activity"/>
    <property type="evidence" value="ECO:0007669"/>
    <property type="project" value="InterPro"/>
</dbReference>
<feature type="transmembrane region" description="Helical" evidence="8">
    <location>
        <begin position="236"/>
        <end position="257"/>
    </location>
</feature>
<dbReference type="RefSeq" id="WP_038072866.1">
    <property type="nucleotide sequence ID" value="NZ_JHEG04000001.1"/>
</dbReference>
<dbReference type="PROSITE" id="PS50929">
    <property type="entry name" value="ABC_TM1F"/>
    <property type="match status" value="1"/>
</dbReference>
<feature type="transmembrane region" description="Helical" evidence="8">
    <location>
        <begin position="90"/>
        <end position="108"/>
    </location>
</feature>
<comment type="subcellular location">
    <subcellularLocation>
        <location evidence="1">Cell membrane</location>
        <topology evidence="1">Multi-pass membrane protein</topology>
    </subcellularLocation>
</comment>
<evidence type="ECO:0000256" key="2">
    <source>
        <dbReference type="ARBA" id="ARBA00022448"/>
    </source>
</evidence>
<dbReference type="Proteomes" id="UP000029738">
    <property type="component" value="Unassembled WGS sequence"/>
</dbReference>
<dbReference type="InterPro" id="IPR003593">
    <property type="entry name" value="AAA+_ATPase"/>
</dbReference>
<dbReference type="Gene3D" id="1.20.1560.10">
    <property type="entry name" value="ABC transporter type 1, transmembrane domain"/>
    <property type="match status" value="1"/>
</dbReference>
<proteinExistence type="predicted"/>
<gene>
    <name evidence="12" type="ORF">DA73_0239885</name>
    <name evidence="11" type="ORF">DA73_0400030105</name>
</gene>
<organism evidence="12">
    <name type="scientific">Tolypothrix bouteillei VB521301</name>
    <dbReference type="NCBI Taxonomy" id="1479485"/>
    <lineage>
        <taxon>Bacteria</taxon>
        <taxon>Bacillati</taxon>
        <taxon>Cyanobacteriota</taxon>
        <taxon>Cyanophyceae</taxon>
        <taxon>Nostocales</taxon>
        <taxon>Tolypothrichaceae</taxon>
        <taxon>Tolypothrix</taxon>
    </lineage>
</organism>
<feature type="transmembrane region" description="Helical" evidence="8">
    <location>
        <begin position="263"/>
        <end position="282"/>
    </location>
</feature>
<feature type="transmembrane region" description="Helical" evidence="8">
    <location>
        <begin position="347"/>
        <end position="371"/>
    </location>
</feature>
<keyword evidence="3 8" id="KW-0812">Transmembrane</keyword>
<dbReference type="CDD" id="cd03223">
    <property type="entry name" value="ABCD_peroxisomal_ALDP"/>
    <property type="match status" value="1"/>
</dbReference>
<evidence type="ECO:0000256" key="6">
    <source>
        <dbReference type="ARBA" id="ARBA00022989"/>
    </source>
</evidence>
<keyword evidence="4" id="KW-0547">Nucleotide-binding</keyword>
<dbReference type="InterPro" id="IPR036640">
    <property type="entry name" value="ABC1_TM_sf"/>
</dbReference>
<dbReference type="InterPro" id="IPR003439">
    <property type="entry name" value="ABC_transporter-like_ATP-bd"/>
</dbReference>
<dbReference type="Pfam" id="PF06472">
    <property type="entry name" value="ABC_membrane_2"/>
    <property type="match status" value="1"/>
</dbReference>
<feature type="domain" description="ABC transmembrane type-1" evidence="10">
    <location>
        <begin position="123"/>
        <end position="406"/>
    </location>
</feature>
<dbReference type="PANTHER" id="PTHR11384">
    <property type="entry name" value="ATP-BINDING CASSETTE, SUB-FAMILY D MEMBER"/>
    <property type="match status" value="1"/>
</dbReference>
<dbReference type="PROSITE" id="PS00211">
    <property type="entry name" value="ABC_TRANSPORTER_1"/>
    <property type="match status" value="1"/>
</dbReference>